<accession>A0A078KWI1</accession>
<organism evidence="2 3">
    <name type="scientific">Legionella massiliensis</name>
    <dbReference type="NCBI Taxonomy" id="1034943"/>
    <lineage>
        <taxon>Bacteria</taxon>
        <taxon>Pseudomonadati</taxon>
        <taxon>Pseudomonadota</taxon>
        <taxon>Gammaproteobacteria</taxon>
        <taxon>Legionellales</taxon>
        <taxon>Legionellaceae</taxon>
        <taxon>Legionella</taxon>
    </lineage>
</organism>
<dbReference type="OrthoDB" id="5653740at2"/>
<evidence type="ECO:0000313" key="3">
    <source>
        <dbReference type="Proteomes" id="UP000044071"/>
    </source>
</evidence>
<dbReference type="STRING" id="1034943.BN59_00317"/>
<gene>
    <name evidence="2" type="ORF">BN59_00317</name>
</gene>
<evidence type="ECO:0000256" key="1">
    <source>
        <dbReference type="SAM" id="SignalP"/>
    </source>
</evidence>
<dbReference type="RefSeq" id="WP_043872666.1">
    <property type="nucleotide sequence ID" value="NZ_CCVW01000001.1"/>
</dbReference>
<name>A0A078KWI1_9GAMM</name>
<dbReference type="EMBL" id="CCSB01000001">
    <property type="protein sequence ID" value="CDZ76053.1"/>
    <property type="molecule type" value="Genomic_DNA"/>
</dbReference>
<dbReference type="AlphaFoldDB" id="A0A078KWI1"/>
<evidence type="ECO:0000313" key="2">
    <source>
        <dbReference type="EMBL" id="CDZ76053.1"/>
    </source>
</evidence>
<keyword evidence="3" id="KW-1185">Reference proteome</keyword>
<feature type="signal peptide" evidence="1">
    <location>
        <begin position="1"/>
        <end position="33"/>
    </location>
</feature>
<feature type="chain" id="PRO_5009744050" evidence="1">
    <location>
        <begin position="34"/>
        <end position="336"/>
    </location>
</feature>
<dbReference type="InterPro" id="IPR007825">
    <property type="entry name" value="Major_OMP_Legionella"/>
</dbReference>
<proteinExistence type="predicted"/>
<dbReference type="eggNOG" id="ENOG5033G79">
    <property type="taxonomic scope" value="Bacteria"/>
</dbReference>
<sequence length="336" mass="36951">MLKKTTLAIRNLAVSGFASAVAVFGLSSSAVFAGTMGPVCTPGNVTVPCEERKWDLGVQALYLQPTYTTAKGYESRFVDLRPNFNYKSTQPDWGWGYRIEGSYHFHTGNDITMTLMHYDIDSDIGGFIGSTRFARTSVPYGIHEENKFDQVNLVLGQHVDMGEWKKARFYGGLQYAKIRVDIANNYRAVPTALLAQGVLGFEQYRNSDVDGVGPVVGIDYSYDLVKGFSVTANTASSLLYGTTRYSEGYVFAPSGLIQFHSTRSRKVVVPSLEAKLGLKYVHECAQGTLNIEGGFQALNYFQAFESRGQVGFGAGTFNNDFGLYGPYFGAKWVGNV</sequence>
<dbReference type="Proteomes" id="UP000044071">
    <property type="component" value="Unassembled WGS sequence"/>
</dbReference>
<reference evidence="2 3" key="1">
    <citation type="submission" date="2014-06" db="EMBL/GenBank/DDBJ databases">
        <authorList>
            <person name="Urmite Genomes Urmite Genomes"/>
        </authorList>
    </citation>
    <scope>NUCLEOTIDE SEQUENCE [LARGE SCALE GENOMIC DNA]</scope>
</reference>
<keyword evidence="1" id="KW-0732">Signal</keyword>
<dbReference type="Pfam" id="PF05150">
    <property type="entry name" value="Legionella_OMP"/>
    <property type="match status" value="1"/>
</dbReference>
<protein>
    <submittedName>
        <fullName evidence="2">Legionella pneumophila major outer membrane protein</fullName>
    </submittedName>
</protein>